<reference evidence="3" key="3">
    <citation type="submission" date="2025-04" db="UniProtKB">
        <authorList>
            <consortium name="RefSeq"/>
        </authorList>
    </citation>
    <scope>IDENTIFICATION</scope>
    <source>
        <strain evidence="3">CBS 304.34</strain>
    </source>
</reference>
<dbReference type="GeneID" id="54458143"/>
<proteinExistence type="predicted"/>
<reference evidence="1 3" key="1">
    <citation type="journal article" date="2020" name="Stud. Mycol.">
        <title>101 Dothideomycetes genomes: a test case for predicting lifestyles and emergence of pathogens.</title>
        <authorList>
            <person name="Haridas S."/>
            <person name="Albert R."/>
            <person name="Binder M."/>
            <person name="Bloem J."/>
            <person name="Labutti K."/>
            <person name="Salamov A."/>
            <person name="Andreopoulos B."/>
            <person name="Baker S."/>
            <person name="Barry K."/>
            <person name="Bills G."/>
            <person name="Bluhm B."/>
            <person name="Cannon C."/>
            <person name="Castanera R."/>
            <person name="Culley D."/>
            <person name="Daum C."/>
            <person name="Ezra D."/>
            <person name="Gonzalez J."/>
            <person name="Henrissat B."/>
            <person name="Kuo A."/>
            <person name="Liang C."/>
            <person name="Lipzen A."/>
            <person name="Lutzoni F."/>
            <person name="Magnuson J."/>
            <person name="Mondo S."/>
            <person name="Nolan M."/>
            <person name="Ohm R."/>
            <person name="Pangilinan J."/>
            <person name="Park H.-J."/>
            <person name="Ramirez L."/>
            <person name="Alfaro M."/>
            <person name="Sun H."/>
            <person name="Tritt A."/>
            <person name="Yoshinaga Y."/>
            <person name="Zwiers L.-H."/>
            <person name="Turgeon B."/>
            <person name="Goodwin S."/>
            <person name="Spatafora J."/>
            <person name="Crous P."/>
            <person name="Grigoriev I."/>
        </authorList>
    </citation>
    <scope>NUCLEOTIDE SEQUENCE</scope>
    <source>
        <strain evidence="1 3">CBS 304.34</strain>
    </source>
</reference>
<dbReference type="AlphaFoldDB" id="A0A6A6Z7Y5"/>
<sequence length="98" mass="11533">MLCKVEHAEYASTWIRERKSFTVPFFNGGLQYRLQIQHQGQKLEIMLLNSILALLPHHPEVFLRRQPASKQCRFLDLLAIRCHFPAYSIHFSTIVCHI</sequence>
<dbReference type="RefSeq" id="XP_033583787.1">
    <property type="nucleotide sequence ID" value="XM_033717250.1"/>
</dbReference>
<organism evidence="1">
    <name type="scientific">Mytilinidion resinicola</name>
    <dbReference type="NCBI Taxonomy" id="574789"/>
    <lineage>
        <taxon>Eukaryota</taxon>
        <taxon>Fungi</taxon>
        <taxon>Dikarya</taxon>
        <taxon>Ascomycota</taxon>
        <taxon>Pezizomycotina</taxon>
        <taxon>Dothideomycetes</taxon>
        <taxon>Pleosporomycetidae</taxon>
        <taxon>Mytilinidiales</taxon>
        <taxon>Mytilinidiaceae</taxon>
        <taxon>Mytilinidion</taxon>
    </lineage>
</organism>
<dbReference type="OrthoDB" id="2129362at2759"/>
<name>A0A6A6Z7Y5_9PEZI</name>
<reference evidence="3" key="2">
    <citation type="submission" date="2020-04" db="EMBL/GenBank/DDBJ databases">
        <authorList>
            <consortium name="NCBI Genome Project"/>
        </authorList>
    </citation>
    <scope>NUCLEOTIDE SEQUENCE</scope>
    <source>
        <strain evidence="3">CBS 304.34</strain>
    </source>
</reference>
<protein>
    <submittedName>
        <fullName evidence="1 3">Uncharacterized protein</fullName>
    </submittedName>
</protein>
<evidence type="ECO:0000313" key="1">
    <source>
        <dbReference type="EMBL" id="KAF2816823.1"/>
    </source>
</evidence>
<dbReference type="Proteomes" id="UP000504636">
    <property type="component" value="Unplaced"/>
</dbReference>
<keyword evidence="2" id="KW-1185">Reference proteome</keyword>
<evidence type="ECO:0000313" key="3">
    <source>
        <dbReference type="RefSeq" id="XP_033583787.1"/>
    </source>
</evidence>
<accession>A0A6A6Z7Y5</accession>
<gene>
    <name evidence="1 3" type="ORF">BDZ99DRAFT_430462</name>
</gene>
<evidence type="ECO:0000313" key="2">
    <source>
        <dbReference type="Proteomes" id="UP000504636"/>
    </source>
</evidence>
<dbReference type="EMBL" id="MU003692">
    <property type="protein sequence ID" value="KAF2816823.1"/>
    <property type="molecule type" value="Genomic_DNA"/>
</dbReference>